<accession>A0ABU7CDP6</accession>
<dbReference type="EMBL" id="JAHUTI010088753">
    <property type="protein sequence ID" value="MED6260281.1"/>
    <property type="molecule type" value="Genomic_DNA"/>
</dbReference>
<dbReference type="Pfam" id="PF02017">
    <property type="entry name" value="CIDE-N"/>
    <property type="match status" value="1"/>
</dbReference>
<dbReference type="Proteomes" id="UP001345963">
    <property type="component" value="Unassembled WGS sequence"/>
</dbReference>
<keyword evidence="1 2" id="KW-0053">Apoptosis</keyword>
<dbReference type="SMART" id="SM00266">
    <property type="entry name" value="CAD"/>
    <property type="match status" value="1"/>
</dbReference>
<comment type="caution">
    <text evidence="5">The sequence shown here is derived from an EMBL/GenBank/DDBJ whole genome shotgun (WGS) entry which is preliminary data.</text>
</comment>
<dbReference type="PROSITE" id="PS51135">
    <property type="entry name" value="CIDE_N"/>
    <property type="match status" value="1"/>
</dbReference>
<dbReference type="Gene3D" id="3.10.20.10">
    <property type="match status" value="1"/>
</dbReference>
<protein>
    <recommendedName>
        <fullName evidence="4">CIDE-N domain-containing protein</fullName>
    </recommendedName>
</protein>
<evidence type="ECO:0000256" key="1">
    <source>
        <dbReference type="ARBA" id="ARBA00022703"/>
    </source>
</evidence>
<dbReference type="InterPro" id="IPR015121">
    <property type="entry name" value="DNA_fragmentation_mid_dom"/>
</dbReference>
<evidence type="ECO:0000313" key="6">
    <source>
        <dbReference type="Proteomes" id="UP001345963"/>
    </source>
</evidence>
<feature type="domain" description="CIDE-N" evidence="4">
    <location>
        <begin position="3"/>
        <end position="81"/>
    </location>
</feature>
<evidence type="ECO:0000256" key="3">
    <source>
        <dbReference type="SAM" id="MobiDB-lite"/>
    </source>
</evidence>
<evidence type="ECO:0000256" key="2">
    <source>
        <dbReference type="PROSITE-ProRule" id="PRU00447"/>
    </source>
</evidence>
<feature type="region of interest" description="Disordered" evidence="3">
    <location>
        <begin position="324"/>
        <end position="347"/>
    </location>
</feature>
<dbReference type="Gene3D" id="1.10.1490.10">
    <property type="entry name" value="C-terminal domain of DFF45/ICAD (DFF-C domain)"/>
    <property type="match status" value="2"/>
</dbReference>
<dbReference type="Pfam" id="PF09033">
    <property type="entry name" value="DFF-C"/>
    <property type="match status" value="1"/>
</dbReference>
<organism evidence="5 6">
    <name type="scientific">Ataeniobius toweri</name>
    <dbReference type="NCBI Taxonomy" id="208326"/>
    <lineage>
        <taxon>Eukaryota</taxon>
        <taxon>Metazoa</taxon>
        <taxon>Chordata</taxon>
        <taxon>Craniata</taxon>
        <taxon>Vertebrata</taxon>
        <taxon>Euteleostomi</taxon>
        <taxon>Actinopterygii</taxon>
        <taxon>Neopterygii</taxon>
        <taxon>Teleostei</taxon>
        <taxon>Neoteleostei</taxon>
        <taxon>Acanthomorphata</taxon>
        <taxon>Ovalentaria</taxon>
        <taxon>Atherinomorphae</taxon>
        <taxon>Cyprinodontiformes</taxon>
        <taxon>Goodeidae</taxon>
        <taxon>Ataeniobius</taxon>
    </lineage>
</organism>
<name>A0ABU7CDP6_9TELE</name>
<evidence type="ECO:0000259" key="4">
    <source>
        <dbReference type="PROSITE" id="PS51135"/>
    </source>
</evidence>
<dbReference type="SUPFAM" id="SSF54277">
    <property type="entry name" value="CAD &amp; PB1 domains"/>
    <property type="match status" value="1"/>
</dbReference>
<evidence type="ECO:0000313" key="5">
    <source>
        <dbReference type="EMBL" id="MED6260281.1"/>
    </source>
</evidence>
<gene>
    <name evidence="5" type="ORF">ATANTOWER_011001</name>
</gene>
<dbReference type="PANTHER" id="PTHR12306:SF16">
    <property type="entry name" value="DNAATION FACTOR SUBUNIT ALPHA"/>
    <property type="match status" value="1"/>
</dbReference>
<reference evidence="5 6" key="1">
    <citation type="submission" date="2021-07" db="EMBL/GenBank/DDBJ databases">
        <authorList>
            <person name="Palmer J.M."/>
        </authorList>
    </citation>
    <scope>NUCLEOTIDE SEQUENCE [LARGE SCALE GENOMIC DNA]</scope>
    <source>
        <strain evidence="5 6">AT_MEX2019</strain>
        <tissue evidence="5">Muscle</tissue>
    </source>
</reference>
<keyword evidence="6" id="KW-1185">Reference proteome</keyword>
<dbReference type="SUPFAM" id="SSF81783">
    <property type="entry name" value="C-terminal domain of DFF45/ICAD (DFF-C domain)"/>
    <property type="match status" value="1"/>
</dbReference>
<proteinExistence type="predicted"/>
<dbReference type="InterPro" id="IPR003508">
    <property type="entry name" value="CIDE-N_dom"/>
</dbReference>
<sequence length="347" mass="38411">MTDGRPCKVCNFTRQKSYGVVVPSLDELKKKGCEFLGVNQTDPVSVVLEGDGTIVEDQAYFLCLPFNTKFMLLHDKETWVPARKSKQKHLSQAWMDSCYSAKKCAFLCFVILFTLTAVDGGTAWMARESVLLEADAVDSSILAATWWNLALQLKQDLASIILMSEGDLQSLVDAPCSELASALGFQEKKTVELQETLQRVLDRREEERQSKELLQLYLKAVEKEDRQQEEASTPSQHGAGGVDLPDGMEVDSASGFMSRTLMVLKGKTSPETRLSTEDLQVVVSRGLEAMQQVLGWDKARTTTLLQACEAELSTRLKHIRAMQSISSTQQDGSRQEESAAMATHGSS</sequence>
<dbReference type="PANTHER" id="PTHR12306">
    <property type="entry name" value="CELL DEATH ACTIVATOR CIDE"/>
    <property type="match status" value="1"/>
</dbReference>
<feature type="region of interest" description="Disordered" evidence="3">
    <location>
        <begin position="225"/>
        <end position="245"/>
    </location>
</feature>
<dbReference type="InterPro" id="IPR027296">
    <property type="entry name" value="DFF-C"/>
</dbReference>